<organism evidence="1 2">
    <name type="scientific">Steinernema carpocapsae</name>
    <name type="common">Entomopathogenic nematode</name>
    <dbReference type="NCBI Taxonomy" id="34508"/>
    <lineage>
        <taxon>Eukaryota</taxon>
        <taxon>Metazoa</taxon>
        <taxon>Ecdysozoa</taxon>
        <taxon>Nematoda</taxon>
        <taxon>Chromadorea</taxon>
        <taxon>Rhabditida</taxon>
        <taxon>Tylenchina</taxon>
        <taxon>Panagrolaimomorpha</taxon>
        <taxon>Strongyloidoidea</taxon>
        <taxon>Steinernematidae</taxon>
        <taxon>Steinernema</taxon>
    </lineage>
</organism>
<sequence length="92" mass="10564">MTSQTVDPAPDWRRRGCVAEGFCWTTLYANPYQSYTAPARRSRGERPVGFTSFDSETDRSFATNKLEMTPLCLNALSDRRGVWKKSFFWATL</sequence>
<comment type="caution">
    <text evidence="1">The sequence shown here is derived from an EMBL/GenBank/DDBJ whole genome shotgun (WGS) entry which is preliminary data.</text>
</comment>
<accession>A0A4U5LNY3</accession>
<name>A0A4U5LNY3_STECR</name>
<reference evidence="1 2" key="1">
    <citation type="journal article" date="2015" name="Genome Biol.">
        <title>Comparative genomics of Steinernema reveals deeply conserved gene regulatory networks.</title>
        <authorList>
            <person name="Dillman A.R."/>
            <person name="Macchietto M."/>
            <person name="Porter C.F."/>
            <person name="Rogers A."/>
            <person name="Williams B."/>
            <person name="Antoshechkin I."/>
            <person name="Lee M.M."/>
            <person name="Goodwin Z."/>
            <person name="Lu X."/>
            <person name="Lewis E.E."/>
            <person name="Goodrich-Blair H."/>
            <person name="Stock S.P."/>
            <person name="Adams B.J."/>
            <person name="Sternberg P.W."/>
            <person name="Mortazavi A."/>
        </authorList>
    </citation>
    <scope>NUCLEOTIDE SEQUENCE [LARGE SCALE GENOMIC DNA]</scope>
    <source>
        <strain evidence="1 2">ALL</strain>
    </source>
</reference>
<protein>
    <submittedName>
        <fullName evidence="1">Uncharacterized protein</fullName>
    </submittedName>
</protein>
<dbReference type="Proteomes" id="UP000298663">
    <property type="component" value="Unassembled WGS sequence"/>
</dbReference>
<evidence type="ECO:0000313" key="1">
    <source>
        <dbReference type="EMBL" id="TKR57611.1"/>
    </source>
</evidence>
<dbReference type="EMBL" id="AZBU02000014">
    <property type="protein sequence ID" value="TKR57611.1"/>
    <property type="molecule type" value="Genomic_DNA"/>
</dbReference>
<proteinExistence type="predicted"/>
<reference evidence="1 2" key="2">
    <citation type="journal article" date="2019" name="G3 (Bethesda)">
        <title>Hybrid Assembly of the Genome of the Entomopathogenic Nematode Steinernema carpocapsae Identifies the X-Chromosome.</title>
        <authorList>
            <person name="Serra L."/>
            <person name="Macchietto M."/>
            <person name="Macias-Munoz A."/>
            <person name="McGill C.J."/>
            <person name="Rodriguez I.M."/>
            <person name="Rodriguez B."/>
            <person name="Murad R."/>
            <person name="Mortazavi A."/>
        </authorList>
    </citation>
    <scope>NUCLEOTIDE SEQUENCE [LARGE SCALE GENOMIC DNA]</scope>
    <source>
        <strain evidence="1 2">ALL</strain>
    </source>
</reference>
<keyword evidence="2" id="KW-1185">Reference proteome</keyword>
<dbReference type="AlphaFoldDB" id="A0A4U5LNY3"/>
<evidence type="ECO:0000313" key="2">
    <source>
        <dbReference type="Proteomes" id="UP000298663"/>
    </source>
</evidence>
<gene>
    <name evidence="1" type="ORF">L596_030290</name>
</gene>